<dbReference type="Proteomes" id="UP000662200">
    <property type="component" value="Unassembled WGS sequence"/>
</dbReference>
<feature type="transmembrane region" description="Helical" evidence="8">
    <location>
        <begin position="500"/>
        <end position="520"/>
    </location>
</feature>
<comment type="caution">
    <text evidence="8">Lacks conserved residue(s) required for the propagation of feature annotation.</text>
</comment>
<evidence type="ECO:0000256" key="2">
    <source>
        <dbReference type="ARBA" id="ARBA00022475"/>
    </source>
</evidence>
<keyword evidence="5 8" id="KW-1133">Transmembrane helix</keyword>
<dbReference type="GO" id="GO:0016410">
    <property type="term" value="F:N-acyltransferase activity"/>
    <property type="evidence" value="ECO:0007669"/>
    <property type="project" value="UniProtKB-UniRule"/>
</dbReference>
<dbReference type="InterPro" id="IPR036526">
    <property type="entry name" value="C-N_Hydrolase_sf"/>
</dbReference>
<keyword evidence="3 8" id="KW-0808">Transferase</keyword>
<evidence type="ECO:0000313" key="11">
    <source>
        <dbReference type="Proteomes" id="UP000662200"/>
    </source>
</evidence>
<dbReference type="UniPathway" id="UPA00666"/>
<keyword evidence="2 8" id="KW-1003">Cell membrane</keyword>
<comment type="function">
    <text evidence="8">Catalyzes the phospholipid dependent N-acylation of the N-terminal cysteine of apolipoprotein, the last step in lipoprotein maturation.</text>
</comment>
<keyword evidence="11" id="KW-1185">Reference proteome</keyword>
<dbReference type="Gene3D" id="3.60.110.10">
    <property type="entry name" value="Carbon-nitrogen hydrolase"/>
    <property type="match status" value="1"/>
</dbReference>
<reference evidence="10" key="2">
    <citation type="submission" date="2020-09" db="EMBL/GenBank/DDBJ databases">
        <authorList>
            <person name="Sun Q."/>
            <person name="Ohkuma M."/>
        </authorList>
    </citation>
    <scope>NUCLEOTIDE SEQUENCE</scope>
    <source>
        <strain evidence="10">JCM 3091</strain>
    </source>
</reference>
<dbReference type="Pfam" id="PF20154">
    <property type="entry name" value="LNT_N"/>
    <property type="match status" value="1"/>
</dbReference>
<accession>A0A8J3BVH9</accession>
<dbReference type="EC" id="2.3.1.269" evidence="8"/>
<evidence type="ECO:0000256" key="7">
    <source>
        <dbReference type="ARBA" id="ARBA00023315"/>
    </source>
</evidence>
<evidence type="ECO:0000256" key="1">
    <source>
        <dbReference type="ARBA" id="ARBA00004651"/>
    </source>
</evidence>
<dbReference type="EMBL" id="BMQC01000012">
    <property type="protein sequence ID" value="GGK37459.1"/>
    <property type="molecule type" value="Genomic_DNA"/>
</dbReference>
<dbReference type="PROSITE" id="PS50263">
    <property type="entry name" value="CN_HYDROLASE"/>
    <property type="match status" value="1"/>
</dbReference>
<feature type="transmembrane region" description="Helical" evidence="8">
    <location>
        <begin position="52"/>
        <end position="71"/>
    </location>
</feature>
<gene>
    <name evidence="8" type="primary">lnt</name>
    <name evidence="10" type="ORF">GCM10010124_32830</name>
</gene>
<comment type="pathway">
    <text evidence="8">Protein modification; lipoprotein biosynthesis (N-acyl transfer).</text>
</comment>
<dbReference type="NCBIfam" id="TIGR00546">
    <property type="entry name" value="lnt"/>
    <property type="match status" value="1"/>
</dbReference>
<feature type="transmembrane region" description="Helical" evidence="8">
    <location>
        <begin position="78"/>
        <end position="100"/>
    </location>
</feature>
<sequence>MTVRVWRPVVAAVAGLLLLVSFPPYGWSWLAPVAVALLTVAVSGARVRSGAVLGLVTGWVFFAPVLAWSNLHTGLLPWLLLAALQALYVAALGGALAWVAPWGARAWWWPAVTTSLLWVAQEAARDRTPFGGFPWARLAFGQDGSPLLRLAALGGAPLVTAGVALAGGLLAVLLAEAVRAWPRIRAAADRRAAWWAWWAWCRSARCWVPAAAGVALGVAAAAVPAARPAGAPVTVALVQGNVPRLGLDFNAQRRAVLDNHVAGTRRLAAEVAAGRAARPALVVWPENSSDIDPLRSPDAAVQISAAAAAVGAPILVGAVLRGPGRGQVRNVGLLWSPERGADTAQLYVKRHPVPFAEYVPLRRLARAVSAEVDRVGSDMVAGRAPGVIDTGPLTVGDVICFEVAYDEVVRDAVTGGGQVLVVQTNNATFDVAEATQQLAMVRLRAVEHGRDALMASTVGVSAFVDADGTVVGATGFNTDAVVVHQVRPGGGRTLATRLGYWPELVLVAWAAVMAVGAVVVRRRQPAAGRRDGARG</sequence>
<dbReference type="InterPro" id="IPR004563">
    <property type="entry name" value="Apolipo_AcylTrfase"/>
</dbReference>
<dbReference type="GO" id="GO:0005886">
    <property type="term" value="C:plasma membrane"/>
    <property type="evidence" value="ECO:0007669"/>
    <property type="project" value="UniProtKB-SubCell"/>
</dbReference>
<evidence type="ECO:0000256" key="8">
    <source>
        <dbReference type="HAMAP-Rule" id="MF_01148"/>
    </source>
</evidence>
<comment type="subcellular location">
    <subcellularLocation>
        <location evidence="1 8">Cell membrane</location>
        <topology evidence="1 8">Multi-pass membrane protein</topology>
    </subcellularLocation>
</comment>
<dbReference type="InterPro" id="IPR045378">
    <property type="entry name" value="LNT_N"/>
</dbReference>
<evidence type="ECO:0000256" key="3">
    <source>
        <dbReference type="ARBA" id="ARBA00022679"/>
    </source>
</evidence>
<dbReference type="HAMAP" id="MF_01148">
    <property type="entry name" value="Lnt"/>
    <property type="match status" value="1"/>
</dbReference>
<dbReference type="SUPFAM" id="SSF56317">
    <property type="entry name" value="Carbon-nitrogen hydrolase"/>
    <property type="match status" value="1"/>
</dbReference>
<dbReference type="InterPro" id="IPR003010">
    <property type="entry name" value="C-N_Hydrolase"/>
</dbReference>
<comment type="caution">
    <text evidence="10">The sequence shown here is derived from an EMBL/GenBank/DDBJ whole genome shotgun (WGS) entry which is preliminary data.</text>
</comment>
<dbReference type="CDD" id="cd07571">
    <property type="entry name" value="ALP_N-acyl_transferase"/>
    <property type="match status" value="1"/>
</dbReference>
<name>A0A8J3BVH9_9ACTN</name>
<reference evidence="10" key="1">
    <citation type="journal article" date="2014" name="Int. J. Syst. Evol. Microbiol.">
        <title>Complete genome sequence of Corynebacterium casei LMG S-19264T (=DSM 44701T), isolated from a smear-ripened cheese.</title>
        <authorList>
            <consortium name="US DOE Joint Genome Institute (JGI-PGF)"/>
            <person name="Walter F."/>
            <person name="Albersmeier A."/>
            <person name="Kalinowski J."/>
            <person name="Ruckert C."/>
        </authorList>
    </citation>
    <scope>NUCLEOTIDE SEQUENCE</scope>
    <source>
        <strain evidence="10">JCM 3091</strain>
    </source>
</reference>
<proteinExistence type="inferred from homology"/>
<dbReference type="GO" id="GO:0042158">
    <property type="term" value="P:lipoprotein biosynthetic process"/>
    <property type="evidence" value="ECO:0007669"/>
    <property type="project" value="UniProtKB-UniRule"/>
</dbReference>
<organism evidence="10 11">
    <name type="scientific">Pilimelia terevasa</name>
    <dbReference type="NCBI Taxonomy" id="53372"/>
    <lineage>
        <taxon>Bacteria</taxon>
        <taxon>Bacillati</taxon>
        <taxon>Actinomycetota</taxon>
        <taxon>Actinomycetes</taxon>
        <taxon>Micromonosporales</taxon>
        <taxon>Micromonosporaceae</taxon>
        <taxon>Pilimelia</taxon>
    </lineage>
</organism>
<keyword evidence="6 8" id="KW-0472">Membrane</keyword>
<protein>
    <recommendedName>
        <fullName evidence="8">Apolipoprotein N-acyltransferase</fullName>
        <shortName evidence="8">ALP N-acyltransferase</shortName>
        <ecNumber evidence="8">2.3.1.269</ecNumber>
    </recommendedName>
</protein>
<keyword evidence="4 8" id="KW-0812">Transmembrane</keyword>
<keyword evidence="7 8" id="KW-0012">Acyltransferase</keyword>
<dbReference type="PANTHER" id="PTHR38686:SF1">
    <property type="entry name" value="APOLIPOPROTEIN N-ACYLTRANSFERASE"/>
    <property type="match status" value="1"/>
</dbReference>
<comment type="similarity">
    <text evidence="8">Belongs to the CN hydrolase family. Apolipoprotein N-acyltransferase subfamily.</text>
</comment>
<comment type="catalytic activity">
    <reaction evidence="8">
        <text>N-terminal S-1,2-diacyl-sn-glyceryl-L-cysteinyl-[lipoprotein] + a glycerophospholipid = N-acyl-S-1,2-diacyl-sn-glyceryl-L-cysteinyl-[lipoprotein] + a 2-acyl-sn-glycero-3-phospholipid + H(+)</text>
        <dbReference type="Rhea" id="RHEA:48228"/>
        <dbReference type="Rhea" id="RHEA-COMP:14681"/>
        <dbReference type="Rhea" id="RHEA-COMP:14684"/>
        <dbReference type="ChEBI" id="CHEBI:15378"/>
        <dbReference type="ChEBI" id="CHEBI:136912"/>
        <dbReference type="ChEBI" id="CHEBI:140656"/>
        <dbReference type="ChEBI" id="CHEBI:140657"/>
        <dbReference type="ChEBI" id="CHEBI:140660"/>
        <dbReference type="EC" id="2.3.1.269"/>
    </reaction>
</comment>
<feature type="domain" description="CN hydrolase" evidence="9">
    <location>
        <begin position="233"/>
        <end position="488"/>
    </location>
</feature>
<dbReference type="PANTHER" id="PTHR38686">
    <property type="entry name" value="APOLIPOPROTEIN N-ACYLTRANSFERASE"/>
    <property type="match status" value="1"/>
</dbReference>
<feature type="transmembrane region" description="Helical" evidence="8">
    <location>
        <begin position="150"/>
        <end position="175"/>
    </location>
</feature>
<dbReference type="Pfam" id="PF00795">
    <property type="entry name" value="CN_hydrolase"/>
    <property type="match status" value="1"/>
</dbReference>
<evidence type="ECO:0000256" key="6">
    <source>
        <dbReference type="ARBA" id="ARBA00023136"/>
    </source>
</evidence>
<evidence type="ECO:0000256" key="4">
    <source>
        <dbReference type="ARBA" id="ARBA00022692"/>
    </source>
</evidence>
<evidence type="ECO:0000256" key="5">
    <source>
        <dbReference type="ARBA" id="ARBA00022989"/>
    </source>
</evidence>
<evidence type="ECO:0000259" key="9">
    <source>
        <dbReference type="PROSITE" id="PS50263"/>
    </source>
</evidence>
<evidence type="ECO:0000313" key="10">
    <source>
        <dbReference type="EMBL" id="GGK37459.1"/>
    </source>
</evidence>
<dbReference type="AlphaFoldDB" id="A0A8J3BVH9"/>